<dbReference type="SUPFAM" id="SSF53300">
    <property type="entry name" value="vWA-like"/>
    <property type="match status" value="2"/>
</dbReference>
<dbReference type="InterPro" id="IPR050934">
    <property type="entry name" value="ITIH"/>
</dbReference>
<dbReference type="HOGENOM" id="CLU_264290_0_0_1"/>
<dbReference type="InParanoid" id="K1R591"/>
<dbReference type="Gene3D" id="3.40.50.410">
    <property type="entry name" value="von Willebrand factor, type A domain"/>
    <property type="match status" value="2"/>
</dbReference>
<dbReference type="PANTHER" id="PTHR10338:SF108">
    <property type="entry name" value="INTER-ALPHA-TRYPSIN INHIBITOR HEAVY CHAIN H4-LIKE PROTEIN"/>
    <property type="match status" value="1"/>
</dbReference>
<dbReference type="Pfam" id="PF00092">
    <property type="entry name" value="VWA"/>
    <property type="match status" value="2"/>
</dbReference>
<evidence type="ECO:0000313" key="1">
    <source>
        <dbReference type="EMBL" id="EKC36390.1"/>
    </source>
</evidence>
<reference evidence="1" key="1">
    <citation type="journal article" date="2012" name="Nature">
        <title>The oyster genome reveals stress adaptation and complexity of shell formation.</title>
        <authorList>
            <person name="Zhang G."/>
            <person name="Fang X."/>
            <person name="Guo X."/>
            <person name="Li L."/>
            <person name="Luo R."/>
            <person name="Xu F."/>
            <person name="Yang P."/>
            <person name="Zhang L."/>
            <person name="Wang X."/>
            <person name="Qi H."/>
            <person name="Xiong Z."/>
            <person name="Que H."/>
            <person name="Xie Y."/>
            <person name="Holland P.W."/>
            <person name="Paps J."/>
            <person name="Zhu Y."/>
            <person name="Wu F."/>
            <person name="Chen Y."/>
            <person name="Wang J."/>
            <person name="Peng C."/>
            <person name="Meng J."/>
            <person name="Yang L."/>
            <person name="Liu J."/>
            <person name="Wen B."/>
            <person name="Zhang N."/>
            <person name="Huang Z."/>
            <person name="Zhu Q."/>
            <person name="Feng Y."/>
            <person name="Mount A."/>
            <person name="Hedgecock D."/>
            <person name="Xu Z."/>
            <person name="Liu Y."/>
            <person name="Domazet-Loso T."/>
            <person name="Du Y."/>
            <person name="Sun X."/>
            <person name="Zhang S."/>
            <person name="Liu B."/>
            <person name="Cheng P."/>
            <person name="Jiang X."/>
            <person name="Li J."/>
            <person name="Fan D."/>
            <person name="Wang W."/>
            <person name="Fu W."/>
            <person name="Wang T."/>
            <person name="Wang B."/>
            <person name="Zhang J."/>
            <person name="Peng Z."/>
            <person name="Li Y."/>
            <person name="Li N."/>
            <person name="Wang J."/>
            <person name="Chen M."/>
            <person name="He Y."/>
            <person name="Tan F."/>
            <person name="Song X."/>
            <person name="Zheng Q."/>
            <person name="Huang R."/>
            <person name="Yang H."/>
            <person name="Du X."/>
            <person name="Chen L."/>
            <person name="Yang M."/>
            <person name="Gaffney P.M."/>
            <person name="Wang S."/>
            <person name="Luo L."/>
            <person name="She Z."/>
            <person name="Ming Y."/>
            <person name="Huang W."/>
            <person name="Zhang S."/>
            <person name="Huang B."/>
            <person name="Zhang Y."/>
            <person name="Qu T."/>
            <person name="Ni P."/>
            <person name="Miao G."/>
            <person name="Wang J."/>
            <person name="Wang Q."/>
            <person name="Steinberg C.E."/>
            <person name="Wang H."/>
            <person name="Li N."/>
            <person name="Qian L."/>
            <person name="Zhang G."/>
            <person name="Li Y."/>
            <person name="Yang H."/>
            <person name="Liu X."/>
            <person name="Wang J."/>
            <person name="Yin Y."/>
            <person name="Wang J."/>
        </authorList>
    </citation>
    <scope>NUCLEOTIDE SEQUENCE [LARGE SCALE GENOMIC DNA]</scope>
    <source>
        <strain evidence="1">05x7-T-G4-1.051#20</strain>
    </source>
</reference>
<sequence>MIHQLNVKSRGTSEVMDGWIVHYFAPEGLPPIPMDIILVFDKSGSMLGRKMSQLQAALIKILDDTKDIDRIMLLSFSHTVHSWNRGLVAADRNNKEAAKQYIREQMAFGGTNINLGITEGLRELKTYNHGDRPALMIFLTDGKATSGVTDTERILQNIINANTYNIPIFALAFGREADYTISKKIAAKNFGFARKIFEDADATLQITGFYDEISSLLLEDVNFKYLDGALYDSTVTDRRFNNYFKGSELVVAGRADDINRLQQGMKISATGYGHRNISLNYPPNQCTILPYKDQGLPPGERHPGMMEKLWAYLTIKQLLKKMDATDIYQEIKQIETEILRISLKDPIPGDLICLTVIKDRTRGAGDPFRPGQSNPPFDHSDIDKHLGSSNGGNVASDVNAPVVPPAPPVSPSLSATSTTPQFVITVTGLSDPLCFNLPLTSGKEYKLLDAARGSSGILRDLQATVTAKSGNRSRLSITSGSQQIAATATEATYTANNKCLFIKETDIANLQIDGVTKTPTIYFLHVNSEIKYRFSKTVITSKVVNPSSEASSEALFDVTLPDEAFLSAFKLIINGTEYNGEVKEKEQAKKEYDVAKSRGQSAGHIVSKPRDSNKFQIQVNVAATEKVTFELTYQELLRRRIGNYEQIIFINPRQIVNDFRVDVSIEEYRNITTVNVPPLRNDILTENREGENRDADIVRLSETEVRVSYSLTASQQRALSEQGVSGQFVVQYDIEREKDSGEVLVMDGYFVHFLAPEGLDPMPMDIVFVLDRSGSMSGNKMKQLHESMLKILDEISEQDRFMLISFDNQLNFWRNELVQATSSAIADARRFITSISARGSTDINSAMTEGLKVLASERNNSRAPILVFLTDGQPTSGVTNTVKILENIKLFNEVQIPIFSLAFGKGADYDFTKKVAAQNNGLGKRIYEDSDAALQIAGFYQEISTVLMRNISFKYVDGSLNKTTLTRNNFNTYFKGSELIVAGQIQDMERLQDGVQVFAKGYENVDIGLKRPWICVLPPPITLPPVPAIHSEPSKSVKPTMMENLWAYLTIKQLLRKKDGIDDKEEIENINKKILAMSLKYQFVTPLTSMVVTLPDNSKAGLSSDTVEKPIAAGCSVSAEPLGLQTWTPKITIPSLRVNKFRGSKLQETVVISSNQTVPQVDCLADGIRLGILSDQGVRVTADISGRQRKQYTGILSRFVNMKCKVVRRTPRNGKQVVKIKCRQRNKPTLKLKAIERTASSGESCLFLNKKMTNLLNLIPSNYEIIP</sequence>
<dbReference type="SMART" id="SM00609">
    <property type="entry name" value="VIT"/>
    <property type="match status" value="1"/>
</dbReference>
<dbReference type="Pfam" id="PF08487">
    <property type="entry name" value="VIT"/>
    <property type="match status" value="1"/>
</dbReference>
<dbReference type="PROSITE" id="PS51468">
    <property type="entry name" value="VIT"/>
    <property type="match status" value="1"/>
</dbReference>
<gene>
    <name evidence="1" type="ORF">CGI_10015700</name>
</gene>
<organism evidence="1">
    <name type="scientific">Magallana gigas</name>
    <name type="common">Pacific oyster</name>
    <name type="synonym">Crassostrea gigas</name>
    <dbReference type="NCBI Taxonomy" id="29159"/>
    <lineage>
        <taxon>Eukaryota</taxon>
        <taxon>Metazoa</taxon>
        <taxon>Spiralia</taxon>
        <taxon>Lophotrochozoa</taxon>
        <taxon>Mollusca</taxon>
        <taxon>Bivalvia</taxon>
        <taxon>Autobranchia</taxon>
        <taxon>Pteriomorphia</taxon>
        <taxon>Ostreida</taxon>
        <taxon>Ostreoidea</taxon>
        <taxon>Ostreidae</taxon>
        <taxon>Magallana</taxon>
    </lineage>
</organism>
<dbReference type="PROSITE" id="PS50234">
    <property type="entry name" value="VWFA"/>
    <property type="match status" value="2"/>
</dbReference>
<name>K1R591_MAGGI</name>
<dbReference type="EMBL" id="JH818967">
    <property type="protein sequence ID" value="EKC36390.1"/>
    <property type="molecule type" value="Genomic_DNA"/>
</dbReference>
<dbReference type="PANTHER" id="PTHR10338">
    <property type="entry name" value="INTER-ALPHA-TRYPSIN INHIBITOR HEAVY CHAIN FAMILY MEMBER"/>
    <property type="match status" value="1"/>
</dbReference>
<dbReference type="AlphaFoldDB" id="K1R591"/>
<protein>
    <submittedName>
        <fullName evidence="1">Inter-alpha-trypsin inhibitor heavy chain H4</fullName>
    </submittedName>
</protein>
<dbReference type="SMART" id="SM00327">
    <property type="entry name" value="VWA"/>
    <property type="match status" value="2"/>
</dbReference>
<dbReference type="InterPro" id="IPR002035">
    <property type="entry name" value="VWF_A"/>
</dbReference>
<accession>K1R591</accession>
<proteinExistence type="predicted"/>
<dbReference type="InterPro" id="IPR036465">
    <property type="entry name" value="vWFA_dom_sf"/>
</dbReference>
<dbReference type="InterPro" id="IPR013694">
    <property type="entry name" value="VIT"/>
</dbReference>